<dbReference type="InterPro" id="IPR011459">
    <property type="entry name" value="DUF1565"/>
</dbReference>
<dbReference type="Proteomes" id="UP000265882">
    <property type="component" value="Unassembled WGS sequence"/>
</dbReference>
<evidence type="ECO:0000313" key="3">
    <source>
        <dbReference type="EMBL" id="RJP24761.1"/>
    </source>
</evidence>
<feature type="signal peptide" evidence="1">
    <location>
        <begin position="1"/>
        <end position="30"/>
    </location>
</feature>
<name>A0A3A4P9X6_ABYX5</name>
<gene>
    <name evidence="3" type="ORF">C4520_03515</name>
</gene>
<comment type="caution">
    <text evidence="3">The sequence shown here is derived from an EMBL/GenBank/DDBJ whole genome shotgun (WGS) entry which is preliminary data.</text>
</comment>
<sequence length="618" mass="62598">MYGRKRKMKTIVTLAVVFLVLIVACGGAIAATTFYATTAVSAGDVVVWDPTADYGVKTTAVEGAQAVAGVADESVTAGNLCIIRQDGGRVAVNVVGTVTRGQWLITSATAGKAKGVDSPQAGIFARAVTAAGVPAPGQCYASIELGFDEYFTGSSGSGAPVGATYITQTHDAALSAEQALADLESGLLKNTTATGVLSIAAAGTDYSAPGHQHTEADITDLAHTQIDAENNEQPALASIGSINVNGEDLKFIGAGGDRVNLELGTTCGELSGGTRTISVNGAIGNDANPGTSAAPFATIQRAWDAVPAVVLEPIVIDIAAGTYPEALLFAGKTMGSAGASVTLQGALVNSDAGTATGATATTLSDTSKSWGTNAHQYKLLRITAGTGSGQLAWIASNTATSITIAGQWTTVPNATSAYSIDSLGTSVNGGAGNISIRLDEQRGVTLRFLQCTAAAQFVVLDNSSAASLIGLRAATTNVTSRAFEIKSLSVLKGTGDSAGSSEAIFADDVGNIGLILRQLAAGTLSRSYFRSCGSVGVQVTEGAIVNIYNSYTYANTNYGIFCNRNATLMTAGGAYASYINSETVGIRNTDASLGVSVSTQNYFGCGTAYSADASSTQT</sequence>
<dbReference type="InterPro" id="IPR011050">
    <property type="entry name" value="Pectin_lyase_fold/virulence"/>
</dbReference>
<proteinExistence type="predicted"/>
<dbReference type="Pfam" id="PF07602">
    <property type="entry name" value="DUF1565"/>
    <property type="match status" value="1"/>
</dbReference>
<keyword evidence="1" id="KW-0732">Signal</keyword>
<dbReference type="InterPro" id="IPR012334">
    <property type="entry name" value="Pectin_lyas_fold"/>
</dbReference>
<evidence type="ECO:0000259" key="2">
    <source>
        <dbReference type="Pfam" id="PF07602"/>
    </source>
</evidence>
<reference evidence="3 4" key="1">
    <citation type="journal article" date="2017" name="ISME J.">
        <title>Energy and carbon metabolisms in a deep terrestrial subsurface fluid microbial community.</title>
        <authorList>
            <person name="Momper L."/>
            <person name="Jungbluth S.P."/>
            <person name="Lee M.D."/>
            <person name="Amend J.P."/>
        </authorList>
    </citation>
    <scope>NUCLEOTIDE SEQUENCE [LARGE SCALE GENOMIC DNA]</scope>
    <source>
        <strain evidence="3">SURF_5</strain>
    </source>
</reference>
<dbReference type="Gene3D" id="2.160.20.10">
    <property type="entry name" value="Single-stranded right-handed beta-helix, Pectin lyase-like"/>
    <property type="match status" value="1"/>
</dbReference>
<protein>
    <submittedName>
        <fullName evidence="3">DUF1565 domain-containing protein</fullName>
    </submittedName>
</protein>
<dbReference type="EMBL" id="QZKU01000031">
    <property type="protein sequence ID" value="RJP24761.1"/>
    <property type="molecule type" value="Genomic_DNA"/>
</dbReference>
<dbReference type="PROSITE" id="PS51257">
    <property type="entry name" value="PROKAR_LIPOPROTEIN"/>
    <property type="match status" value="1"/>
</dbReference>
<evidence type="ECO:0000313" key="4">
    <source>
        <dbReference type="Proteomes" id="UP000265882"/>
    </source>
</evidence>
<organism evidence="3 4">
    <name type="scientific">Abyssobacteria bacterium (strain SURF_5)</name>
    <dbReference type="NCBI Taxonomy" id="2093360"/>
    <lineage>
        <taxon>Bacteria</taxon>
        <taxon>Pseudomonadati</taxon>
        <taxon>Candidatus Hydrogenedentota</taxon>
        <taxon>Candidatus Abyssobacteria</taxon>
    </lineage>
</organism>
<evidence type="ECO:0000256" key="1">
    <source>
        <dbReference type="SAM" id="SignalP"/>
    </source>
</evidence>
<dbReference type="SUPFAM" id="SSF51126">
    <property type="entry name" value="Pectin lyase-like"/>
    <property type="match status" value="1"/>
</dbReference>
<feature type="domain" description="DUF1565" evidence="2">
    <location>
        <begin position="283"/>
        <end position="326"/>
    </location>
</feature>
<accession>A0A3A4P9X6</accession>
<feature type="chain" id="PRO_5017356190" evidence="1">
    <location>
        <begin position="31"/>
        <end position="618"/>
    </location>
</feature>
<dbReference type="AlphaFoldDB" id="A0A3A4P9X6"/>